<keyword evidence="1" id="KW-0812">Transmembrane</keyword>
<accession>A0A921H0F8</accession>
<dbReference type="EMBL" id="DYVT01000071">
    <property type="protein sequence ID" value="HJF67952.1"/>
    <property type="molecule type" value="Genomic_DNA"/>
</dbReference>
<evidence type="ECO:0000313" key="3">
    <source>
        <dbReference type="Proteomes" id="UP000706163"/>
    </source>
</evidence>
<name>A0A921H0F8_9STAP</name>
<protein>
    <submittedName>
        <fullName evidence="2">Uncharacterized protein</fullName>
    </submittedName>
</protein>
<proteinExistence type="predicted"/>
<dbReference type="RefSeq" id="WP_278675282.1">
    <property type="nucleotide sequence ID" value="NZ_DYVT01000071.1"/>
</dbReference>
<dbReference type="Proteomes" id="UP000706163">
    <property type="component" value="Unassembled WGS sequence"/>
</dbReference>
<evidence type="ECO:0000256" key="1">
    <source>
        <dbReference type="SAM" id="Phobius"/>
    </source>
</evidence>
<organism evidence="2 3">
    <name type="scientific">Staphylococcus kloosii</name>
    <dbReference type="NCBI Taxonomy" id="29384"/>
    <lineage>
        <taxon>Bacteria</taxon>
        <taxon>Bacillati</taxon>
        <taxon>Bacillota</taxon>
        <taxon>Bacilli</taxon>
        <taxon>Bacillales</taxon>
        <taxon>Staphylococcaceae</taxon>
        <taxon>Staphylococcus</taxon>
    </lineage>
</organism>
<dbReference type="AlphaFoldDB" id="A0A921H0F8"/>
<sequence length="128" mass="14683">MIISFIGFGLSGLLSVLSQKHDFISTLFVILGIISLCGMVLSMTGISITQEEKEKQSKISEINNKFRKVGFTDEEIEVRQKYLQTRTIKELNGIIREIHAGLKTEKEEERITINNLLEPMNKQRNENR</sequence>
<comment type="caution">
    <text evidence="2">The sequence shown here is derived from an EMBL/GenBank/DDBJ whole genome shotgun (WGS) entry which is preliminary data.</text>
</comment>
<reference evidence="2" key="1">
    <citation type="journal article" date="2021" name="PeerJ">
        <title>Extensive microbial diversity within the chicken gut microbiome revealed by metagenomics and culture.</title>
        <authorList>
            <person name="Gilroy R."/>
            <person name="Ravi A."/>
            <person name="Getino M."/>
            <person name="Pursley I."/>
            <person name="Horton D.L."/>
            <person name="Alikhan N.F."/>
            <person name="Baker D."/>
            <person name="Gharbi K."/>
            <person name="Hall N."/>
            <person name="Watson M."/>
            <person name="Adriaenssens E.M."/>
            <person name="Foster-Nyarko E."/>
            <person name="Jarju S."/>
            <person name="Secka A."/>
            <person name="Antonio M."/>
            <person name="Oren A."/>
            <person name="Chaudhuri R.R."/>
            <person name="La Ragione R."/>
            <person name="Hildebrand F."/>
            <person name="Pallen M.J."/>
        </authorList>
    </citation>
    <scope>NUCLEOTIDE SEQUENCE</scope>
    <source>
        <strain evidence="2">CHK149-3286</strain>
    </source>
</reference>
<keyword evidence="1" id="KW-0472">Membrane</keyword>
<reference evidence="2" key="2">
    <citation type="submission" date="2021-09" db="EMBL/GenBank/DDBJ databases">
        <authorList>
            <person name="Gilroy R."/>
        </authorList>
    </citation>
    <scope>NUCLEOTIDE SEQUENCE</scope>
    <source>
        <strain evidence="2">CHK149-3286</strain>
    </source>
</reference>
<gene>
    <name evidence="2" type="ORF">K8V85_06540</name>
</gene>
<keyword evidence="1" id="KW-1133">Transmembrane helix</keyword>
<feature type="transmembrane region" description="Helical" evidence="1">
    <location>
        <begin position="28"/>
        <end position="48"/>
    </location>
</feature>
<evidence type="ECO:0000313" key="2">
    <source>
        <dbReference type="EMBL" id="HJF67952.1"/>
    </source>
</evidence>